<evidence type="ECO:0000313" key="1">
    <source>
        <dbReference type="EMBL" id="SKA81061.1"/>
    </source>
</evidence>
<dbReference type="STRING" id="48467.SAMN02745166_00711"/>
<name>A0A1T4WWQ4_9BACT</name>
<dbReference type="AlphaFoldDB" id="A0A1T4WWQ4"/>
<keyword evidence="2" id="KW-1185">Reference proteome</keyword>
<reference evidence="2" key="1">
    <citation type="submission" date="2017-02" db="EMBL/GenBank/DDBJ databases">
        <authorList>
            <person name="Varghese N."/>
            <person name="Submissions S."/>
        </authorList>
    </citation>
    <scope>NUCLEOTIDE SEQUENCE [LARGE SCALE GENOMIC DNA]</scope>
    <source>
        <strain evidence="2">ATCC 700200</strain>
    </source>
</reference>
<dbReference type="SUPFAM" id="SSF56281">
    <property type="entry name" value="Metallo-hydrolase/oxidoreductase"/>
    <property type="match status" value="1"/>
</dbReference>
<proteinExistence type="predicted"/>
<sequence length="224" mass="24970">MKQISDHLWLLTYPLSVLGTQHGRNVTLIRLASGHLILHSMAPFSAKEVADISSLGKPGWLMEAMLLHDTYAADGKKAFPEVPFLGPPGFSDVVDFPTLPLLPAPPEWAGEVEVLPIAGVPMLKEYAILHLPSRTLIVADLVFNFRPDERGWNRFFHRYIAGFRRYPGMSRIFKLCIKDKAAFQASMTEIFAKDFDRVIVGHGEVIETNGKALLRRGLHDAGVI</sequence>
<dbReference type="EMBL" id="FUYE01000002">
    <property type="protein sequence ID" value="SKA81061.1"/>
    <property type="molecule type" value="Genomic_DNA"/>
</dbReference>
<dbReference type="OrthoDB" id="450111at2"/>
<gene>
    <name evidence="1" type="ORF">SAMN02745166_00711</name>
</gene>
<organism evidence="1 2">
    <name type="scientific">Prosthecobacter debontii</name>
    <dbReference type="NCBI Taxonomy" id="48467"/>
    <lineage>
        <taxon>Bacteria</taxon>
        <taxon>Pseudomonadati</taxon>
        <taxon>Verrucomicrobiota</taxon>
        <taxon>Verrucomicrobiia</taxon>
        <taxon>Verrucomicrobiales</taxon>
        <taxon>Verrucomicrobiaceae</taxon>
        <taxon>Prosthecobacter</taxon>
    </lineage>
</organism>
<protein>
    <submittedName>
        <fullName evidence="1">Uncharacterized protein</fullName>
    </submittedName>
</protein>
<dbReference type="RefSeq" id="WP_139373036.1">
    <property type="nucleotide sequence ID" value="NZ_FUYE01000002.1"/>
</dbReference>
<evidence type="ECO:0000313" key="2">
    <source>
        <dbReference type="Proteomes" id="UP000190774"/>
    </source>
</evidence>
<dbReference type="InterPro" id="IPR036866">
    <property type="entry name" value="RibonucZ/Hydroxyglut_hydro"/>
</dbReference>
<dbReference type="Proteomes" id="UP000190774">
    <property type="component" value="Unassembled WGS sequence"/>
</dbReference>
<accession>A0A1T4WWQ4</accession>